<dbReference type="EC" id="3.6.5.2" evidence="3"/>
<dbReference type="Pfam" id="PF00071">
    <property type="entry name" value="Ras"/>
    <property type="match status" value="1"/>
</dbReference>
<dbReference type="InterPro" id="IPR027417">
    <property type="entry name" value="P-loop_NTPase"/>
</dbReference>
<evidence type="ECO:0000313" key="15">
    <source>
        <dbReference type="Proteomes" id="UP000002279"/>
    </source>
</evidence>
<evidence type="ECO:0000256" key="10">
    <source>
        <dbReference type="ARBA" id="ARBA00023289"/>
    </source>
</evidence>
<comment type="catalytic activity">
    <reaction evidence="12">
        <text>GTP + H2O = GDP + phosphate + H(+)</text>
        <dbReference type="Rhea" id="RHEA:19669"/>
        <dbReference type="ChEBI" id="CHEBI:15377"/>
        <dbReference type="ChEBI" id="CHEBI:15378"/>
        <dbReference type="ChEBI" id="CHEBI:37565"/>
        <dbReference type="ChEBI" id="CHEBI:43474"/>
        <dbReference type="ChEBI" id="CHEBI:58189"/>
        <dbReference type="EC" id="3.6.5.2"/>
    </reaction>
    <physiologicalReaction direction="left-to-right" evidence="12">
        <dbReference type="Rhea" id="RHEA:19670"/>
    </physiologicalReaction>
</comment>
<comment type="subcellular location">
    <subcellularLocation>
        <location evidence="11">Endomembrane system</location>
        <topology evidence="11">Lipid-anchor</topology>
    </subcellularLocation>
</comment>
<keyword evidence="6" id="KW-0378">Hydrolase</keyword>
<dbReference type="InterPro" id="IPR001806">
    <property type="entry name" value="Small_GTPase"/>
</dbReference>
<evidence type="ECO:0000256" key="2">
    <source>
        <dbReference type="ARBA" id="ARBA00006270"/>
    </source>
</evidence>
<dbReference type="FunCoup" id="A0A6I8NCX9">
    <property type="interactions" value="760"/>
</dbReference>
<dbReference type="Bgee" id="ENSOANG00000042063">
    <property type="expression patterns" value="Expressed in cerebellum and 7 other cell types or tissues"/>
</dbReference>
<dbReference type="GO" id="GO:0019882">
    <property type="term" value="P:antigen processing and presentation"/>
    <property type="evidence" value="ECO:0007669"/>
    <property type="project" value="Ensembl"/>
</dbReference>
<dbReference type="SMART" id="SM00175">
    <property type="entry name" value="RAB"/>
    <property type="match status" value="1"/>
</dbReference>
<evidence type="ECO:0000256" key="1">
    <source>
        <dbReference type="ARBA" id="ARBA00001946"/>
    </source>
</evidence>
<dbReference type="GO" id="GO:0000045">
    <property type="term" value="P:autophagosome assembly"/>
    <property type="evidence" value="ECO:0000318"/>
    <property type="project" value="GO_Central"/>
</dbReference>
<dbReference type="Ensembl" id="ENSOANT00000069672.1">
    <property type="protein sequence ID" value="ENSOANP00000038900.1"/>
    <property type="gene ID" value="ENSOANG00000042063.1"/>
</dbReference>
<evidence type="ECO:0000256" key="3">
    <source>
        <dbReference type="ARBA" id="ARBA00011984"/>
    </source>
</evidence>
<comment type="similarity">
    <text evidence="2">Belongs to the small GTPase superfamily. Rab family.</text>
</comment>
<proteinExistence type="inferred from homology"/>
<dbReference type="PRINTS" id="PR00449">
    <property type="entry name" value="RASTRNSFRMNG"/>
</dbReference>
<comment type="cofactor">
    <cofactor evidence="1">
        <name>Mg(2+)</name>
        <dbReference type="ChEBI" id="CHEBI:18420"/>
    </cofactor>
</comment>
<keyword evidence="8" id="KW-0472">Membrane</keyword>
<keyword evidence="10" id="KW-0636">Prenylation</keyword>
<dbReference type="GO" id="GO:0005525">
    <property type="term" value="F:GTP binding"/>
    <property type="evidence" value="ECO:0000318"/>
    <property type="project" value="GO_Central"/>
</dbReference>
<reference evidence="14" key="2">
    <citation type="submission" date="2025-08" db="UniProtKB">
        <authorList>
            <consortium name="Ensembl"/>
        </authorList>
    </citation>
    <scope>IDENTIFICATION</scope>
    <source>
        <strain evidence="14">Glennie</strain>
    </source>
</reference>
<dbReference type="GO" id="GO:0003924">
    <property type="term" value="F:GTPase activity"/>
    <property type="evidence" value="ECO:0000318"/>
    <property type="project" value="GO_Central"/>
</dbReference>
<dbReference type="InterPro" id="IPR005225">
    <property type="entry name" value="Small_GTP-bd"/>
</dbReference>
<evidence type="ECO:0000256" key="7">
    <source>
        <dbReference type="ARBA" id="ARBA00023134"/>
    </source>
</evidence>
<dbReference type="GeneTree" id="ENSGT00940000160863"/>
<keyword evidence="5" id="KW-0547">Nucleotide-binding</keyword>
<keyword evidence="4" id="KW-0488">Methylation</keyword>
<dbReference type="SUPFAM" id="SSF52540">
    <property type="entry name" value="P-loop containing nucleoside triphosphate hydrolases"/>
    <property type="match status" value="1"/>
</dbReference>
<dbReference type="GO" id="GO:0005768">
    <property type="term" value="C:endosome"/>
    <property type="evidence" value="ECO:0000318"/>
    <property type="project" value="GO_Central"/>
</dbReference>
<dbReference type="PROSITE" id="PS51420">
    <property type="entry name" value="RHO"/>
    <property type="match status" value="1"/>
</dbReference>
<evidence type="ECO:0000256" key="13">
    <source>
        <dbReference type="SAM" id="MobiDB-lite"/>
    </source>
</evidence>
<dbReference type="Gene3D" id="3.40.50.300">
    <property type="entry name" value="P-loop containing nucleotide triphosphate hydrolases"/>
    <property type="match status" value="1"/>
</dbReference>
<keyword evidence="9" id="KW-0449">Lipoprotein</keyword>
<accession>A0A6I8NCX9</accession>
<feature type="region of interest" description="Disordered" evidence="13">
    <location>
        <begin position="1"/>
        <end position="35"/>
    </location>
</feature>
<dbReference type="PROSITE" id="PS51419">
    <property type="entry name" value="RAB"/>
    <property type="match status" value="1"/>
</dbReference>
<name>A0A6I8NCX9_ORNAN</name>
<evidence type="ECO:0000256" key="4">
    <source>
        <dbReference type="ARBA" id="ARBA00022481"/>
    </source>
</evidence>
<dbReference type="SMART" id="SM00174">
    <property type="entry name" value="RHO"/>
    <property type="match status" value="1"/>
</dbReference>
<gene>
    <name evidence="14" type="primary">RAB33A</name>
</gene>
<dbReference type="InParanoid" id="A0A6I8NCX9"/>
<evidence type="ECO:0000256" key="12">
    <source>
        <dbReference type="ARBA" id="ARBA00047660"/>
    </source>
</evidence>
<dbReference type="SMART" id="SM00176">
    <property type="entry name" value="RAN"/>
    <property type="match status" value="1"/>
</dbReference>
<dbReference type="AlphaFoldDB" id="A0A6I8NCX9"/>
<organism evidence="14 15">
    <name type="scientific">Ornithorhynchus anatinus</name>
    <name type="common">Duckbill platypus</name>
    <dbReference type="NCBI Taxonomy" id="9258"/>
    <lineage>
        <taxon>Eukaryota</taxon>
        <taxon>Metazoa</taxon>
        <taxon>Chordata</taxon>
        <taxon>Craniata</taxon>
        <taxon>Vertebrata</taxon>
        <taxon>Euteleostomi</taxon>
        <taxon>Mammalia</taxon>
        <taxon>Monotremata</taxon>
        <taxon>Ornithorhynchidae</taxon>
        <taxon>Ornithorhynchus</taxon>
    </lineage>
</organism>
<evidence type="ECO:0000256" key="8">
    <source>
        <dbReference type="ARBA" id="ARBA00023136"/>
    </source>
</evidence>
<dbReference type="Proteomes" id="UP000002279">
    <property type="component" value="Chromosome 6"/>
</dbReference>
<dbReference type="FunFam" id="3.40.50.300:FF:000516">
    <property type="entry name" value="RAB33B, member RAS oncogene family"/>
    <property type="match status" value="1"/>
</dbReference>
<evidence type="ECO:0000256" key="9">
    <source>
        <dbReference type="ARBA" id="ARBA00023288"/>
    </source>
</evidence>
<protein>
    <recommendedName>
        <fullName evidence="3">small monomeric GTPase</fullName>
        <ecNumber evidence="3">3.6.5.2</ecNumber>
    </recommendedName>
</protein>
<reference evidence="14 15" key="1">
    <citation type="journal article" date="2008" name="Nature">
        <title>Genome analysis of the platypus reveals unique signatures of evolution.</title>
        <authorList>
            <person name="Warren W.C."/>
            <person name="Hillier L.W."/>
            <person name="Marshall Graves J.A."/>
            <person name="Birney E."/>
            <person name="Ponting C.P."/>
            <person name="Grutzner F."/>
            <person name="Belov K."/>
            <person name="Miller W."/>
            <person name="Clarke L."/>
            <person name="Chinwalla A.T."/>
            <person name="Yang S.P."/>
            <person name="Heger A."/>
            <person name="Locke D.P."/>
            <person name="Miethke P."/>
            <person name="Waters P.D."/>
            <person name="Veyrunes F."/>
            <person name="Fulton L."/>
            <person name="Fulton B."/>
            <person name="Graves T."/>
            <person name="Wallis J."/>
            <person name="Puente X.S."/>
            <person name="Lopez-Otin C."/>
            <person name="Ordonez G.R."/>
            <person name="Eichler E.E."/>
            <person name="Chen L."/>
            <person name="Cheng Z."/>
            <person name="Deakin J.E."/>
            <person name="Alsop A."/>
            <person name="Thompson K."/>
            <person name="Kirby P."/>
            <person name="Papenfuss A.T."/>
            <person name="Wakefield M.J."/>
            <person name="Olender T."/>
            <person name="Lancet D."/>
            <person name="Huttley G.A."/>
            <person name="Smit A.F."/>
            <person name="Pask A."/>
            <person name="Temple-Smith P."/>
            <person name="Batzer M.A."/>
            <person name="Walker J.A."/>
            <person name="Konkel M.K."/>
            <person name="Harris R.S."/>
            <person name="Whittington C.M."/>
            <person name="Wong E.S."/>
            <person name="Gemmell N.J."/>
            <person name="Buschiazzo E."/>
            <person name="Vargas Jentzsch I.M."/>
            <person name="Merkel A."/>
            <person name="Schmitz J."/>
            <person name="Zemann A."/>
            <person name="Churakov G."/>
            <person name="Kriegs J.O."/>
            <person name="Brosius J."/>
            <person name="Murchison E.P."/>
            <person name="Sachidanandam R."/>
            <person name="Smith C."/>
            <person name="Hannon G.J."/>
            <person name="Tsend-Ayush E."/>
            <person name="McMillan D."/>
            <person name="Attenborough R."/>
            <person name="Rens W."/>
            <person name="Ferguson-Smith M."/>
            <person name="Lefevre C.M."/>
            <person name="Sharp J.A."/>
            <person name="Nicholas K.R."/>
            <person name="Ray D.A."/>
            <person name="Kube M."/>
            <person name="Reinhardt R."/>
            <person name="Pringle T.H."/>
            <person name="Taylor J."/>
            <person name="Jones R.C."/>
            <person name="Nixon B."/>
            <person name="Dacheux J.L."/>
            <person name="Niwa H."/>
            <person name="Sekita Y."/>
            <person name="Huang X."/>
            <person name="Stark A."/>
            <person name="Kheradpour P."/>
            <person name="Kellis M."/>
            <person name="Flicek P."/>
            <person name="Chen Y."/>
            <person name="Webber C."/>
            <person name="Hardison R."/>
            <person name="Nelson J."/>
            <person name="Hallsworth-Pepin K."/>
            <person name="Delehaunty K."/>
            <person name="Markovic C."/>
            <person name="Minx P."/>
            <person name="Feng Y."/>
            <person name="Kremitzki C."/>
            <person name="Mitreva M."/>
            <person name="Glasscock J."/>
            <person name="Wylie T."/>
            <person name="Wohldmann P."/>
            <person name="Thiru P."/>
            <person name="Nhan M.N."/>
            <person name="Pohl C.S."/>
            <person name="Smith S.M."/>
            <person name="Hou S."/>
            <person name="Nefedov M."/>
            <person name="de Jong P.J."/>
            <person name="Renfree M.B."/>
            <person name="Mardis E.R."/>
            <person name="Wilson R.K."/>
        </authorList>
    </citation>
    <scope>NUCLEOTIDE SEQUENCE [LARGE SCALE GENOMIC DNA]</scope>
    <source>
        <strain evidence="14 15">Glennie</strain>
    </source>
</reference>
<dbReference type="GO" id="GO:0005794">
    <property type="term" value="C:Golgi apparatus"/>
    <property type="evidence" value="ECO:0000318"/>
    <property type="project" value="GO_Central"/>
</dbReference>
<dbReference type="GO" id="GO:0003925">
    <property type="term" value="F:G protein activity"/>
    <property type="evidence" value="ECO:0007669"/>
    <property type="project" value="UniProtKB-EC"/>
</dbReference>
<dbReference type="SMART" id="SM00173">
    <property type="entry name" value="RAS"/>
    <property type="match status" value="1"/>
</dbReference>
<keyword evidence="7" id="KW-0342">GTP-binding</keyword>
<dbReference type="NCBIfam" id="TIGR00231">
    <property type="entry name" value="small_GTP"/>
    <property type="match status" value="1"/>
</dbReference>
<dbReference type="PROSITE" id="PS51421">
    <property type="entry name" value="RAS"/>
    <property type="match status" value="1"/>
</dbReference>
<evidence type="ECO:0000256" key="6">
    <source>
        <dbReference type="ARBA" id="ARBA00022801"/>
    </source>
</evidence>
<evidence type="ECO:0000313" key="14">
    <source>
        <dbReference type="Ensembl" id="ENSOANP00000038900.1"/>
    </source>
</evidence>
<dbReference type="PANTHER" id="PTHR47978">
    <property type="match status" value="1"/>
</dbReference>
<evidence type="ECO:0000256" key="5">
    <source>
        <dbReference type="ARBA" id="ARBA00022741"/>
    </source>
</evidence>
<keyword evidence="15" id="KW-1185">Reference proteome</keyword>
<dbReference type="CDD" id="cd04115">
    <property type="entry name" value="Rab33B_Rab33A"/>
    <property type="match status" value="1"/>
</dbReference>
<sequence length="258" mass="27717">GSRDPRRQQASPGDRGPGPGPSGSRWGVSGGGGGRSGPSAGPLCGCGCRGSGAQTRIFKIIVIGDSNVGKTCLAFRFCGGAFPDATEATIGVDFREKTVDIDGETIKVQVWDTAGQERFRRTMVEHYYRNVHAVVFVYDVTKMASFANLEAWIQECEGHAVPSRVPRVLVGNKCDLRSQVQVPSSAALRFADAHNMLLFETSAKDPKESQNVESIFMCLACRLKAQKSLLYRDLDGPVGRGQTLQVTGVTNSKTTCPC</sequence>
<evidence type="ECO:0000256" key="11">
    <source>
        <dbReference type="ARBA" id="ARBA00037868"/>
    </source>
</evidence>
<dbReference type="GO" id="GO:0032482">
    <property type="term" value="P:Rab protein signal transduction"/>
    <property type="evidence" value="ECO:0007669"/>
    <property type="project" value="InterPro"/>
</dbReference>
<dbReference type="InterPro" id="IPR041822">
    <property type="entry name" value="Rab33A/B"/>
</dbReference>
<reference evidence="14" key="3">
    <citation type="submission" date="2025-09" db="UniProtKB">
        <authorList>
            <consortium name="Ensembl"/>
        </authorList>
    </citation>
    <scope>IDENTIFICATION</scope>
    <source>
        <strain evidence="14">Glennie</strain>
    </source>
</reference>